<feature type="transmembrane region" description="Helical" evidence="6">
    <location>
        <begin position="161"/>
        <end position="181"/>
    </location>
</feature>
<keyword evidence="8" id="KW-1185">Reference proteome</keyword>
<keyword evidence="4 6" id="KW-1133">Transmembrane helix</keyword>
<reference evidence="8" key="1">
    <citation type="submission" date="2016-07" db="EMBL/GenBank/DDBJ databases">
        <authorList>
            <person name="Florea S."/>
            <person name="Webb J.S."/>
            <person name="Jaromczyk J."/>
            <person name="Schardl C.L."/>
        </authorList>
    </citation>
    <scope>NUCLEOTIDE SEQUENCE [LARGE SCALE GENOMIC DNA]</scope>
    <source>
        <strain evidence="8">Z6</strain>
    </source>
</reference>
<dbReference type="AlphaFoldDB" id="A0A1C0AC27"/>
<dbReference type="RefSeq" id="WP_068714885.1">
    <property type="nucleotide sequence ID" value="NZ_LWDV01000006.1"/>
</dbReference>
<dbReference type="GO" id="GO:0005886">
    <property type="term" value="C:plasma membrane"/>
    <property type="evidence" value="ECO:0007669"/>
    <property type="project" value="UniProtKB-SubCell"/>
</dbReference>
<dbReference type="PANTHER" id="PTHR37693">
    <property type="entry name" value="PHOSPHATIDYLGLYCEROL LYSYLTRANSFERASE"/>
    <property type="match status" value="1"/>
</dbReference>
<keyword evidence="5 6" id="KW-0472">Membrane</keyword>
<evidence type="ECO:0000256" key="3">
    <source>
        <dbReference type="ARBA" id="ARBA00022692"/>
    </source>
</evidence>
<evidence type="ECO:0000256" key="6">
    <source>
        <dbReference type="RuleBase" id="RU363042"/>
    </source>
</evidence>
<dbReference type="InterPro" id="IPR022791">
    <property type="entry name" value="L-PG_synthase/AglD"/>
</dbReference>
<dbReference type="Pfam" id="PF03706">
    <property type="entry name" value="LPG_synthase_TM"/>
    <property type="match status" value="1"/>
</dbReference>
<protein>
    <recommendedName>
        <fullName evidence="6">Phosphatidylglycerol lysyltransferase</fullName>
        <ecNumber evidence="6">2.3.2.3</ecNumber>
    </recommendedName>
    <alternativeName>
        <fullName evidence="6">Lysylphosphatidylglycerol synthase</fullName>
    </alternativeName>
</protein>
<feature type="transmembrane region" description="Helical" evidence="6">
    <location>
        <begin position="88"/>
        <end position="112"/>
    </location>
</feature>
<comment type="subcellular location">
    <subcellularLocation>
        <location evidence="1 6">Cell membrane</location>
        <topology evidence="1 6">Multi-pass membrane protein</topology>
    </subcellularLocation>
</comment>
<dbReference type="EMBL" id="LWDV01000006">
    <property type="protein sequence ID" value="OCL27939.1"/>
    <property type="molecule type" value="Genomic_DNA"/>
</dbReference>
<evidence type="ECO:0000256" key="5">
    <source>
        <dbReference type="ARBA" id="ARBA00023136"/>
    </source>
</evidence>
<dbReference type="GO" id="GO:0006629">
    <property type="term" value="P:lipid metabolic process"/>
    <property type="evidence" value="ECO:0007669"/>
    <property type="project" value="UniProtKB-KW"/>
</dbReference>
<feature type="transmembrane region" description="Helical" evidence="6">
    <location>
        <begin position="267"/>
        <end position="284"/>
    </location>
</feature>
<evidence type="ECO:0000313" key="8">
    <source>
        <dbReference type="Proteomes" id="UP000093514"/>
    </source>
</evidence>
<dbReference type="GO" id="GO:0050071">
    <property type="term" value="F:phosphatidylglycerol lysyltransferase activity"/>
    <property type="evidence" value="ECO:0007669"/>
    <property type="project" value="UniProtKB-EC"/>
</dbReference>
<keyword evidence="3 6" id="KW-0812">Transmembrane</keyword>
<keyword evidence="2" id="KW-1003">Cell membrane</keyword>
<evidence type="ECO:0000256" key="2">
    <source>
        <dbReference type="ARBA" id="ARBA00022475"/>
    </source>
</evidence>
<sequence>MNEGSIDQRKIKKGLKYSLLVSVIALVLLFSLTINEETFLQIKRVNSFYLLLAIVINFLMWVVGGLRIKLITNALGEEISLKFAIKNFLVGAFISNVTPFASGGGPIQVLLLHRKGISLGKSSTVIIVQFVIRLLFFSILSPLFFFLFSDLISSGVIPEEIFNLLILLSLSISAIMIYFIWKPDKIKVLTERLRNLRFLQGLMKSKKANQLIDKLYKEMEDFHESLWQLTKYKKSSLLLAVFFTIIFWVLFFIIAPVILLGLGVKPYFFRAFIIQTIFYLIIPYMPTPGASGAAEFGFATLFSSFVPSSLVGLLAIVWRFLTFYLVIIFGGVILFRMIAKSVVKKIG</sequence>
<dbReference type="NCBIfam" id="TIGR00374">
    <property type="entry name" value="flippase-like domain"/>
    <property type="match status" value="1"/>
</dbReference>
<keyword evidence="6" id="KW-0443">Lipid metabolism</keyword>
<reference evidence="7 8" key="2">
    <citation type="submission" date="2016-08" db="EMBL/GenBank/DDBJ databases">
        <title>Orenia metallireducens sp. nov. strain Z6, a Novel Metal-reducing Firmicute from the Deep Subsurface.</title>
        <authorList>
            <person name="Maxim B.I."/>
            <person name="Kenneth K."/>
            <person name="Flynn T.M."/>
            <person name="Oloughlin E.J."/>
            <person name="Locke R.A."/>
            <person name="Weber J.R."/>
            <person name="Egan S.M."/>
            <person name="Mackie R.I."/>
            <person name="Cann I.K."/>
        </authorList>
    </citation>
    <scope>NUCLEOTIDE SEQUENCE [LARGE SCALE GENOMIC DNA]</scope>
    <source>
        <strain evidence="7 8">Z6</strain>
    </source>
</reference>
<dbReference type="GO" id="GO:0046677">
    <property type="term" value="P:response to antibiotic"/>
    <property type="evidence" value="ECO:0007669"/>
    <property type="project" value="UniProtKB-KW"/>
</dbReference>
<feature type="transmembrane region" description="Helical" evidence="6">
    <location>
        <begin position="47"/>
        <end position="68"/>
    </location>
</feature>
<evidence type="ECO:0000256" key="1">
    <source>
        <dbReference type="ARBA" id="ARBA00004651"/>
    </source>
</evidence>
<keyword evidence="6" id="KW-0808">Transferase</keyword>
<dbReference type="OrthoDB" id="9810654at2"/>
<evidence type="ECO:0000313" key="7">
    <source>
        <dbReference type="EMBL" id="OCL27939.1"/>
    </source>
</evidence>
<dbReference type="EC" id="2.3.2.3" evidence="6"/>
<comment type="catalytic activity">
    <reaction evidence="6">
        <text>L-lysyl-tRNA(Lys) + a 1,2-diacyl-sn-glycero-3-phospho-(1'-sn-glycerol) = a 1,2-diacyl-sn-glycero-3-phospho-1'-(3'-O-L-lysyl)-sn-glycerol + tRNA(Lys)</text>
        <dbReference type="Rhea" id="RHEA:10668"/>
        <dbReference type="Rhea" id="RHEA-COMP:9696"/>
        <dbReference type="Rhea" id="RHEA-COMP:9697"/>
        <dbReference type="ChEBI" id="CHEBI:64716"/>
        <dbReference type="ChEBI" id="CHEBI:75792"/>
        <dbReference type="ChEBI" id="CHEBI:78442"/>
        <dbReference type="ChEBI" id="CHEBI:78529"/>
        <dbReference type="EC" id="2.3.2.3"/>
    </reaction>
</comment>
<feature type="transmembrane region" description="Helical" evidence="6">
    <location>
        <begin position="124"/>
        <end position="149"/>
    </location>
</feature>
<dbReference type="PANTHER" id="PTHR37693:SF1">
    <property type="entry name" value="INTEGRAL MEMBRANE PROTEIN"/>
    <property type="match status" value="1"/>
</dbReference>
<comment type="caution">
    <text evidence="7">The sequence shown here is derived from an EMBL/GenBank/DDBJ whole genome shotgun (WGS) entry which is preliminary data.</text>
</comment>
<accession>A0A1C0AC27</accession>
<comment type="function">
    <text evidence="6">Catalyzes the transfer of a lysyl group from L-lysyl-tRNA(Lys) to membrane-bound phosphatidylglycerol (PG), which produces lysylphosphatidylglycerol (LPG), a major component of the bacterial membrane with a positive net charge. LPG synthesis contributes to bacterial virulence as it is involved in the resistance mechanism against cationic antimicrobial peptides (CAMP) produces by the host's immune system (defensins, cathelicidins) and by the competing microorganisms.</text>
</comment>
<evidence type="ECO:0000256" key="4">
    <source>
        <dbReference type="ARBA" id="ARBA00022989"/>
    </source>
</evidence>
<dbReference type="Proteomes" id="UP000093514">
    <property type="component" value="Unassembled WGS sequence"/>
</dbReference>
<feature type="transmembrane region" description="Helical" evidence="6">
    <location>
        <begin position="237"/>
        <end position="261"/>
    </location>
</feature>
<feature type="transmembrane region" description="Helical" evidence="6">
    <location>
        <begin position="296"/>
        <end position="316"/>
    </location>
</feature>
<proteinExistence type="inferred from homology"/>
<organism evidence="7 8">
    <name type="scientific">Orenia metallireducens</name>
    <dbReference type="NCBI Taxonomy" id="1413210"/>
    <lineage>
        <taxon>Bacteria</taxon>
        <taxon>Bacillati</taxon>
        <taxon>Bacillota</taxon>
        <taxon>Clostridia</taxon>
        <taxon>Halanaerobiales</taxon>
        <taxon>Halobacteroidaceae</taxon>
        <taxon>Orenia</taxon>
    </lineage>
</organism>
<feature type="transmembrane region" description="Helical" evidence="6">
    <location>
        <begin position="17"/>
        <end position="35"/>
    </location>
</feature>
<gene>
    <name evidence="6" type="primary">mprF</name>
    <name evidence="7" type="ORF">U472_01685</name>
</gene>
<comment type="similarity">
    <text evidence="6">Belongs to the LPG synthase family.</text>
</comment>
<keyword evidence="6" id="KW-0046">Antibiotic resistance</keyword>
<feature type="transmembrane region" description="Helical" evidence="6">
    <location>
        <begin position="322"/>
        <end position="339"/>
    </location>
</feature>
<name>A0A1C0AC27_9FIRM</name>